<dbReference type="EMBL" id="PNBA02000015">
    <property type="protein sequence ID" value="KAG6398974.1"/>
    <property type="molecule type" value="Genomic_DNA"/>
</dbReference>
<accession>A0A8X8WQS0</accession>
<dbReference type="GO" id="GO:0003899">
    <property type="term" value="F:DNA-directed RNA polymerase activity"/>
    <property type="evidence" value="ECO:0007669"/>
    <property type="project" value="InterPro"/>
</dbReference>
<proteinExistence type="predicted"/>
<dbReference type="GO" id="GO:0006351">
    <property type="term" value="P:DNA-templated transcription"/>
    <property type="evidence" value="ECO:0007669"/>
    <property type="project" value="InterPro"/>
</dbReference>
<dbReference type="PANTHER" id="PTHR10917">
    <property type="entry name" value="DNA-DIRECTED RNA POLYMERASES I, II, AND III SUBUNIT RPABC3"/>
    <property type="match status" value="1"/>
</dbReference>
<sequence>MANFYFDEIIEVVKIDSQAVYDKVSRINAKSEENGYYLELDVHSELYQMRPKQKYRMLISNTLHMDGSAVTGYFPEVFVT</sequence>
<protein>
    <recommendedName>
        <fullName evidence="3">DNA-directed RNA polymerases I, II, and III subunit RPABC3</fullName>
    </recommendedName>
</protein>
<dbReference type="Proteomes" id="UP000298416">
    <property type="component" value="Unassembled WGS sequence"/>
</dbReference>
<evidence type="ECO:0000313" key="2">
    <source>
        <dbReference type="Proteomes" id="UP000298416"/>
    </source>
</evidence>
<dbReference type="GO" id="GO:0005665">
    <property type="term" value="C:RNA polymerase II, core complex"/>
    <property type="evidence" value="ECO:0007669"/>
    <property type="project" value="TreeGrafter"/>
</dbReference>
<reference evidence="1" key="1">
    <citation type="submission" date="2018-01" db="EMBL/GenBank/DDBJ databases">
        <authorList>
            <person name="Mao J.F."/>
        </authorList>
    </citation>
    <scope>NUCLEOTIDE SEQUENCE</scope>
    <source>
        <strain evidence="1">Huo1</strain>
        <tissue evidence="1">Leaf</tissue>
    </source>
</reference>
<dbReference type="SUPFAM" id="SSF50249">
    <property type="entry name" value="Nucleic acid-binding proteins"/>
    <property type="match status" value="1"/>
</dbReference>
<dbReference type="Pfam" id="PF03870">
    <property type="entry name" value="RNA_pol_Rpb8"/>
    <property type="match status" value="1"/>
</dbReference>
<dbReference type="GO" id="GO:0005666">
    <property type="term" value="C:RNA polymerase III complex"/>
    <property type="evidence" value="ECO:0007669"/>
    <property type="project" value="TreeGrafter"/>
</dbReference>
<evidence type="ECO:0000313" key="1">
    <source>
        <dbReference type="EMBL" id="KAG6398974.1"/>
    </source>
</evidence>
<dbReference type="Gene3D" id="2.40.50.140">
    <property type="entry name" value="Nucleic acid-binding proteins"/>
    <property type="match status" value="1"/>
</dbReference>
<dbReference type="InterPro" id="IPR012340">
    <property type="entry name" value="NA-bd_OB-fold"/>
</dbReference>
<dbReference type="AlphaFoldDB" id="A0A8X8WQS0"/>
<keyword evidence="2" id="KW-1185">Reference proteome</keyword>
<comment type="caution">
    <text evidence="1">The sequence shown here is derived from an EMBL/GenBank/DDBJ whole genome shotgun (WGS) entry which is preliminary data.</text>
</comment>
<reference evidence="1" key="2">
    <citation type="submission" date="2020-08" db="EMBL/GenBank/DDBJ databases">
        <title>Plant Genome Project.</title>
        <authorList>
            <person name="Zhang R.-G."/>
        </authorList>
    </citation>
    <scope>NUCLEOTIDE SEQUENCE</scope>
    <source>
        <strain evidence="1">Huo1</strain>
        <tissue evidence="1">Leaf</tissue>
    </source>
</reference>
<evidence type="ECO:0008006" key="3">
    <source>
        <dbReference type="Google" id="ProtNLM"/>
    </source>
</evidence>
<gene>
    <name evidence="1" type="ORF">SASPL_140446</name>
</gene>
<organism evidence="1">
    <name type="scientific">Salvia splendens</name>
    <name type="common">Scarlet sage</name>
    <dbReference type="NCBI Taxonomy" id="180675"/>
    <lineage>
        <taxon>Eukaryota</taxon>
        <taxon>Viridiplantae</taxon>
        <taxon>Streptophyta</taxon>
        <taxon>Embryophyta</taxon>
        <taxon>Tracheophyta</taxon>
        <taxon>Spermatophyta</taxon>
        <taxon>Magnoliopsida</taxon>
        <taxon>eudicotyledons</taxon>
        <taxon>Gunneridae</taxon>
        <taxon>Pentapetalae</taxon>
        <taxon>asterids</taxon>
        <taxon>lamiids</taxon>
        <taxon>Lamiales</taxon>
        <taxon>Lamiaceae</taxon>
        <taxon>Nepetoideae</taxon>
        <taxon>Mentheae</taxon>
        <taxon>Salviinae</taxon>
        <taxon>Salvia</taxon>
        <taxon>Salvia subgen. Calosphace</taxon>
        <taxon>core Calosphace</taxon>
    </lineage>
</organism>
<dbReference type="InterPro" id="IPR005570">
    <property type="entry name" value="RPABC3"/>
</dbReference>
<name>A0A8X8WQS0_SALSN</name>
<dbReference type="GO" id="GO:0005736">
    <property type="term" value="C:RNA polymerase I complex"/>
    <property type="evidence" value="ECO:0007669"/>
    <property type="project" value="TreeGrafter"/>
</dbReference>
<dbReference type="PANTHER" id="PTHR10917:SF1">
    <property type="entry name" value="DNA-DIRECTED RNA POLYMERASE I, II"/>
    <property type="match status" value="1"/>
</dbReference>